<keyword evidence="1" id="KW-0472">Membrane</keyword>
<sequence>MEESSIHLKLEGGISFVSCLLPSFLSSSLFSYLPVLTKWLWNLKKAGEFCVFVAAPRQVFVRSWKTISEAAEKPPT</sequence>
<evidence type="ECO:0000256" key="1">
    <source>
        <dbReference type="SAM" id="Phobius"/>
    </source>
</evidence>
<proteinExistence type="predicted"/>
<organism evidence="2">
    <name type="scientific">Salix viminalis</name>
    <name type="common">Common osier</name>
    <name type="synonym">Basket willow</name>
    <dbReference type="NCBI Taxonomy" id="40686"/>
    <lineage>
        <taxon>Eukaryota</taxon>
        <taxon>Viridiplantae</taxon>
        <taxon>Streptophyta</taxon>
        <taxon>Embryophyta</taxon>
        <taxon>Tracheophyta</taxon>
        <taxon>Spermatophyta</taxon>
        <taxon>Magnoliopsida</taxon>
        <taxon>eudicotyledons</taxon>
        <taxon>Gunneridae</taxon>
        <taxon>Pentapetalae</taxon>
        <taxon>rosids</taxon>
        <taxon>fabids</taxon>
        <taxon>Malpighiales</taxon>
        <taxon>Salicaceae</taxon>
        <taxon>Saliceae</taxon>
        <taxon>Salix</taxon>
    </lineage>
</organism>
<accession>A0A6N2LVJ4</accession>
<name>A0A6N2LVJ4_SALVM</name>
<evidence type="ECO:0000313" key="2">
    <source>
        <dbReference type="EMBL" id="VFU44365.1"/>
    </source>
</evidence>
<dbReference type="EMBL" id="CAADRP010001597">
    <property type="protein sequence ID" value="VFU44365.1"/>
    <property type="molecule type" value="Genomic_DNA"/>
</dbReference>
<keyword evidence="1" id="KW-1133">Transmembrane helix</keyword>
<reference evidence="2" key="1">
    <citation type="submission" date="2019-03" db="EMBL/GenBank/DDBJ databases">
        <authorList>
            <person name="Mank J."/>
            <person name="Almeida P."/>
        </authorList>
    </citation>
    <scope>NUCLEOTIDE SEQUENCE</scope>
    <source>
        <strain evidence="2">78183</strain>
    </source>
</reference>
<gene>
    <name evidence="2" type="ORF">SVIM_LOCUS272369</name>
</gene>
<protein>
    <submittedName>
        <fullName evidence="2">Uncharacterized protein</fullName>
    </submittedName>
</protein>
<feature type="transmembrane region" description="Helical" evidence="1">
    <location>
        <begin position="12"/>
        <end position="35"/>
    </location>
</feature>
<keyword evidence="1" id="KW-0812">Transmembrane</keyword>
<dbReference type="AlphaFoldDB" id="A0A6N2LVJ4"/>